<feature type="signal peptide" evidence="6">
    <location>
        <begin position="1"/>
        <end position="16"/>
    </location>
</feature>
<accession>A0AAD5U8Y0</accession>
<dbReference type="Proteomes" id="UP001210925">
    <property type="component" value="Unassembled WGS sequence"/>
</dbReference>
<keyword evidence="9" id="KW-1185">Reference proteome</keyword>
<keyword evidence="4 5" id="KW-0472">Membrane</keyword>
<evidence type="ECO:0000256" key="1">
    <source>
        <dbReference type="ARBA" id="ARBA00004167"/>
    </source>
</evidence>
<dbReference type="AlphaFoldDB" id="A0AAD5U8Y0"/>
<comment type="subcellular location">
    <subcellularLocation>
        <location evidence="1">Membrane</location>
        <topology evidence="1">Single-pass membrane protein</topology>
    </subcellularLocation>
</comment>
<evidence type="ECO:0000313" key="8">
    <source>
        <dbReference type="EMBL" id="KAJ3250899.1"/>
    </source>
</evidence>
<keyword evidence="3 5" id="KW-1133">Transmembrane helix</keyword>
<keyword evidence="2 5" id="KW-0812">Transmembrane</keyword>
<comment type="caution">
    <text evidence="8">The sequence shown here is derived from an EMBL/GenBank/DDBJ whole genome shotgun (WGS) entry which is preliminary data.</text>
</comment>
<feature type="transmembrane region" description="Helical" evidence="5">
    <location>
        <begin position="128"/>
        <end position="154"/>
    </location>
</feature>
<dbReference type="InterPro" id="IPR046756">
    <property type="entry name" value="VAS1/VOA1_TM"/>
</dbReference>
<dbReference type="Pfam" id="PF20520">
    <property type="entry name" value="Ac45-VOA1_TM"/>
    <property type="match status" value="1"/>
</dbReference>
<evidence type="ECO:0000256" key="3">
    <source>
        <dbReference type="ARBA" id="ARBA00022989"/>
    </source>
</evidence>
<keyword evidence="6" id="KW-0732">Signal</keyword>
<feature type="domain" description="V-type proton ATPase subunit S1/VOA1 transmembrane" evidence="7">
    <location>
        <begin position="127"/>
        <end position="164"/>
    </location>
</feature>
<dbReference type="GO" id="GO:0016020">
    <property type="term" value="C:membrane"/>
    <property type="evidence" value="ECO:0007669"/>
    <property type="project" value="UniProtKB-SubCell"/>
</dbReference>
<protein>
    <recommendedName>
        <fullName evidence="7">V-type proton ATPase subunit S1/VOA1 transmembrane domain-containing protein</fullName>
    </recommendedName>
</protein>
<reference evidence="8" key="1">
    <citation type="submission" date="2020-05" db="EMBL/GenBank/DDBJ databases">
        <title>Phylogenomic resolution of chytrid fungi.</title>
        <authorList>
            <person name="Stajich J.E."/>
            <person name="Amses K."/>
            <person name="Simmons R."/>
            <person name="Seto K."/>
            <person name="Myers J."/>
            <person name="Bonds A."/>
            <person name="Quandt C.A."/>
            <person name="Barry K."/>
            <person name="Liu P."/>
            <person name="Grigoriev I."/>
            <person name="Longcore J.E."/>
            <person name="James T.Y."/>
        </authorList>
    </citation>
    <scope>NUCLEOTIDE SEQUENCE</scope>
    <source>
        <strain evidence="8">PLAUS21</strain>
    </source>
</reference>
<evidence type="ECO:0000256" key="5">
    <source>
        <dbReference type="SAM" id="Phobius"/>
    </source>
</evidence>
<evidence type="ECO:0000259" key="7">
    <source>
        <dbReference type="Pfam" id="PF20520"/>
    </source>
</evidence>
<proteinExistence type="predicted"/>
<sequence>MKIVFLISLVLGFKDSVPVLKLSNNELKCSPETTVYEYKDLHASNLHYQLPLLKDVYESAPYKQYLPYSQYDCPEAKKVEISDQSFLEEVDLEETVIIVGKRSEMEKRETIVKRAAYSSPVTFQTYQFFSTGIFLGIFSTLLVLFFTLIGVRILTNLQTPTKFETVKK</sequence>
<feature type="chain" id="PRO_5042219046" description="V-type proton ATPase subunit S1/VOA1 transmembrane domain-containing protein" evidence="6">
    <location>
        <begin position="17"/>
        <end position="168"/>
    </location>
</feature>
<evidence type="ECO:0000256" key="6">
    <source>
        <dbReference type="SAM" id="SignalP"/>
    </source>
</evidence>
<dbReference type="EMBL" id="JADGKB010000215">
    <property type="protein sequence ID" value="KAJ3250899.1"/>
    <property type="molecule type" value="Genomic_DNA"/>
</dbReference>
<evidence type="ECO:0000313" key="9">
    <source>
        <dbReference type="Proteomes" id="UP001210925"/>
    </source>
</evidence>
<evidence type="ECO:0000256" key="4">
    <source>
        <dbReference type="ARBA" id="ARBA00023136"/>
    </source>
</evidence>
<name>A0AAD5U8Y0_9FUNG</name>
<evidence type="ECO:0000256" key="2">
    <source>
        <dbReference type="ARBA" id="ARBA00022692"/>
    </source>
</evidence>
<organism evidence="8 9">
    <name type="scientific">Boothiomyces macroporosus</name>
    <dbReference type="NCBI Taxonomy" id="261099"/>
    <lineage>
        <taxon>Eukaryota</taxon>
        <taxon>Fungi</taxon>
        <taxon>Fungi incertae sedis</taxon>
        <taxon>Chytridiomycota</taxon>
        <taxon>Chytridiomycota incertae sedis</taxon>
        <taxon>Chytridiomycetes</taxon>
        <taxon>Rhizophydiales</taxon>
        <taxon>Terramycetaceae</taxon>
        <taxon>Boothiomyces</taxon>
    </lineage>
</organism>
<gene>
    <name evidence="8" type="ORF">HK103_003060</name>
</gene>